<dbReference type="EMBL" id="JAKCXM010000040">
    <property type="protein sequence ID" value="KAJ0405755.1"/>
    <property type="molecule type" value="Genomic_DNA"/>
</dbReference>
<evidence type="ECO:0000256" key="5">
    <source>
        <dbReference type="SAM" id="MobiDB-lite"/>
    </source>
</evidence>
<feature type="transmembrane region" description="Helical" evidence="6">
    <location>
        <begin position="254"/>
        <end position="273"/>
    </location>
</feature>
<dbReference type="AlphaFoldDB" id="A0AAD5LLS1"/>
<sequence length="410" mass="44660">MRKMLRTIAGMLASATLLCAGNLCINASKRDGEIPYISVTVTFLIEVLKLIVCLVAIVVMKVPPPSGLSTTEAAFYAVPSLLYMIDNNLTYIILRYIDPATLSVLWNLKILVTAVLFRFVLKRRLTDIRKIAILLLLLGVVTSQSDHLNGHQQHAVTKHGTNATTTATGHAASSSPGSNPQDFMLATILLLIAVTISSCASVFTEWAFKRKGACPFLWQNALLYVFGIVFNGIGLMVESNNLSSRGFFSGYNGWTFAVIFVNCIGGISVGFILKFLDNIACVYAHAVAMMLTMLFSMLFFKFSPSLEFVCGLSVLLISMYLYHHQVEGATAPSRAHCNGEDDDADSDTEDSLSSSSSHKESPSTMMSLSAAGLHATKKHYERVANTSPHHQSPADMELGRLRTANSEPDD</sequence>
<dbReference type="InterPro" id="IPR037185">
    <property type="entry name" value="EmrE-like"/>
</dbReference>
<evidence type="ECO:0000256" key="1">
    <source>
        <dbReference type="ARBA" id="ARBA00004141"/>
    </source>
</evidence>
<evidence type="ECO:0000256" key="4">
    <source>
        <dbReference type="ARBA" id="ARBA00023136"/>
    </source>
</evidence>
<accession>A0AAD5LLS1</accession>
<dbReference type="PIRSF" id="PIRSF005799">
    <property type="entry name" value="UDP-gal_transpt"/>
    <property type="match status" value="1"/>
</dbReference>
<dbReference type="SUPFAM" id="SSF103481">
    <property type="entry name" value="Multidrug resistance efflux transporter EmrE"/>
    <property type="match status" value="1"/>
</dbReference>
<keyword evidence="7" id="KW-0732">Signal</keyword>
<evidence type="ECO:0000256" key="6">
    <source>
        <dbReference type="SAM" id="Phobius"/>
    </source>
</evidence>
<evidence type="ECO:0000256" key="2">
    <source>
        <dbReference type="ARBA" id="ARBA00022692"/>
    </source>
</evidence>
<proteinExistence type="predicted"/>
<dbReference type="GO" id="GO:0015165">
    <property type="term" value="F:pyrimidine nucleotide-sugar transmembrane transporter activity"/>
    <property type="evidence" value="ECO:0007669"/>
    <property type="project" value="InterPro"/>
</dbReference>
<keyword evidence="4 6" id="KW-0472">Membrane</keyword>
<evidence type="ECO:0008006" key="10">
    <source>
        <dbReference type="Google" id="ProtNLM"/>
    </source>
</evidence>
<feature type="compositionally biased region" description="Acidic residues" evidence="5">
    <location>
        <begin position="340"/>
        <end position="350"/>
    </location>
</feature>
<feature type="signal peptide" evidence="7">
    <location>
        <begin position="1"/>
        <end position="20"/>
    </location>
</feature>
<reference evidence="8" key="1">
    <citation type="submission" date="2021-12" db="EMBL/GenBank/DDBJ databases">
        <title>Prjna785345.</title>
        <authorList>
            <person name="Rujirawat T."/>
            <person name="Krajaejun T."/>
        </authorList>
    </citation>
    <scope>NUCLEOTIDE SEQUENCE</scope>
    <source>
        <strain evidence="8">Pi057C3</strain>
    </source>
</reference>
<organism evidence="8 9">
    <name type="scientific">Pythium insidiosum</name>
    <name type="common">Pythiosis disease agent</name>
    <dbReference type="NCBI Taxonomy" id="114742"/>
    <lineage>
        <taxon>Eukaryota</taxon>
        <taxon>Sar</taxon>
        <taxon>Stramenopiles</taxon>
        <taxon>Oomycota</taxon>
        <taxon>Peronosporomycetes</taxon>
        <taxon>Pythiales</taxon>
        <taxon>Pythiaceae</taxon>
        <taxon>Pythium</taxon>
    </lineage>
</organism>
<feature type="transmembrane region" description="Helical" evidence="6">
    <location>
        <begin position="280"/>
        <end position="300"/>
    </location>
</feature>
<feature type="transmembrane region" description="Helical" evidence="6">
    <location>
        <begin position="183"/>
        <end position="204"/>
    </location>
</feature>
<keyword evidence="3 6" id="KW-1133">Transmembrane helix</keyword>
<feature type="region of interest" description="Disordered" evidence="5">
    <location>
        <begin position="332"/>
        <end position="410"/>
    </location>
</feature>
<dbReference type="InterPro" id="IPR007271">
    <property type="entry name" value="Nuc_sug_transpt"/>
</dbReference>
<comment type="caution">
    <text evidence="8">The sequence shown here is derived from an EMBL/GenBank/DDBJ whole genome shotgun (WGS) entry which is preliminary data.</text>
</comment>
<dbReference type="GO" id="GO:0000139">
    <property type="term" value="C:Golgi membrane"/>
    <property type="evidence" value="ECO:0007669"/>
    <property type="project" value="InterPro"/>
</dbReference>
<keyword evidence="9" id="KW-1185">Reference proteome</keyword>
<protein>
    <recommendedName>
        <fullName evidence="10">UDP-sugar transporter</fullName>
    </recommendedName>
</protein>
<feature type="transmembrane region" description="Helical" evidence="6">
    <location>
        <begin position="34"/>
        <end position="62"/>
    </location>
</feature>
<evidence type="ECO:0000313" key="8">
    <source>
        <dbReference type="EMBL" id="KAJ0405755.1"/>
    </source>
</evidence>
<feature type="transmembrane region" description="Helical" evidence="6">
    <location>
        <begin position="216"/>
        <end position="234"/>
    </location>
</feature>
<feature type="chain" id="PRO_5042282740" description="UDP-sugar transporter" evidence="7">
    <location>
        <begin position="21"/>
        <end position="410"/>
    </location>
</feature>
<name>A0AAD5LLS1_PYTIN</name>
<gene>
    <name evidence="8" type="ORF">P43SY_003605</name>
</gene>
<feature type="transmembrane region" description="Helical" evidence="6">
    <location>
        <begin position="100"/>
        <end position="121"/>
    </location>
</feature>
<comment type="subcellular location">
    <subcellularLocation>
        <location evidence="1">Membrane</location>
        <topology evidence="1">Multi-pass membrane protein</topology>
    </subcellularLocation>
</comment>
<evidence type="ECO:0000256" key="3">
    <source>
        <dbReference type="ARBA" id="ARBA00022989"/>
    </source>
</evidence>
<keyword evidence="2 6" id="KW-0812">Transmembrane</keyword>
<evidence type="ECO:0000313" key="9">
    <source>
        <dbReference type="Proteomes" id="UP001209570"/>
    </source>
</evidence>
<dbReference type="PANTHER" id="PTHR10231">
    <property type="entry name" value="NUCLEOTIDE-SUGAR TRANSMEMBRANE TRANSPORTER"/>
    <property type="match status" value="1"/>
</dbReference>
<dbReference type="Proteomes" id="UP001209570">
    <property type="component" value="Unassembled WGS sequence"/>
</dbReference>
<dbReference type="NCBIfam" id="TIGR00803">
    <property type="entry name" value="nst"/>
    <property type="match status" value="1"/>
</dbReference>
<feature type="transmembrane region" description="Helical" evidence="6">
    <location>
        <begin position="74"/>
        <end position="94"/>
    </location>
</feature>
<evidence type="ECO:0000256" key="7">
    <source>
        <dbReference type="SAM" id="SignalP"/>
    </source>
</evidence>
<dbReference type="Pfam" id="PF04142">
    <property type="entry name" value="Nuc_sug_transp"/>
    <property type="match status" value="1"/>
</dbReference>